<feature type="region of interest" description="Disordered" evidence="1">
    <location>
        <begin position="609"/>
        <end position="641"/>
    </location>
</feature>
<dbReference type="Proteomes" id="UP000760860">
    <property type="component" value="Unassembled WGS sequence"/>
</dbReference>
<dbReference type="Proteomes" id="UP000697107">
    <property type="component" value="Unassembled WGS sequence"/>
</dbReference>
<feature type="compositionally biased region" description="Low complexity" evidence="1">
    <location>
        <begin position="504"/>
        <end position="543"/>
    </location>
</feature>
<evidence type="ECO:0000256" key="1">
    <source>
        <dbReference type="SAM" id="MobiDB-lite"/>
    </source>
</evidence>
<sequence>MAKTTAGETYEAFKARKREEFDTRYAGRTQVTQQNLLRVHLRHFLLTVGAEVDHERRRLGDCTDFVNQKENADEIHEFRSFASEQRRLAVDREAAKAKRQRSAQTIQKFVRRRRHPVLREGASIRDEEELPSTSVLIPLEVKKTVVPLKATTENVPVGIDVIPQPTATLPPYEVVVELVAVRDLALDFANLDGKYLETELQLKRQIAVVSRVVPARQFVSGFQDNTTEIQLQNCSLRFSMDLNNGMRHSLASPQCVIDELNAAVIVKATENSDGGNVNTLGVVEIPLSLLETPLATEYALCRWFPLEKAYPGHAARGDVRVSVCYLMRQQNPDGVTMVPYVTTTSSVSASDDVEVQQIRKNPIDRRVKKAPAKSARTSFQRSRADQATDKSEKLKSPVLSLKDAFSSPIGRISRAEALSPPPSPSSVASSDAGENVDSPRTAKPRRPLFSSKRQQKISKPVQSSPPEEEQVVEAKENSSRTPPKTFLKRKPYKVVFQKLDWSSVASKTDSNSSSSCKTPSASSRSSKTPRSSSRGSTSTIATSNTRDTITDTDSVFIPKPGAFIDAAAAETLTALETEMYKQCGVTRETASLARFKYQTERKKFVVTLQRQRRIGTDSSTQPDQPPSQDSSEPEIGTATSEAAVMELWKKLTTDSSGQIYASMLRNLTESAKPIESTEPGTAS</sequence>
<evidence type="ECO:0000313" key="4">
    <source>
        <dbReference type="EMBL" id="KAG2917911.1"/>
    </source>
</evidence>
<evidence type="ECO:0000313" key="5">
    <source>
        <dbReference type="EMBL" id="KAG2970598.1"/>
    </source>
</evidence>
<feature type="compositionally biased region" description="Low complexity" evidence="1">
    <location>
        <begin position="616"/>
        <end position="630"/>
    </location>
</feature>
<feature type="region of interest" description="Disordered" evidence="1">
    <location>
        <begin position="504"/>
        <end position="556"/>
    </location>
</feature>
<protein>
    <submittedName>
        <fullName evidence="7">Uncharacterized protein</fullName>
    </submittedName>
</protein>
<dbReference type="Proteomes" id="UP000735874">
    <property type="component" value="Unassembled WGS sequence"/>
</dbReference>
<name>A0A329RD03_9STRA</name>
<dbReference type="VEuPathDB" id="FungiDB:PC110_g20991"/>
<keyword evidence="9" id="KW-1185">Reference proteome</keyword>
<reference evidence="6" key="2">
    <citation type="submission" date="2018-05" db="EMBL/GenBank/DDBJ databases">
        <title>Effector identification in a new, highly contiguous assembly of the strawberry crown rot pathogen Phytophthora cactorum.</title>
        <authorList>
            <person name="Armitage A.D."/>
            <person name="Nellist C.F."/>
            <person name="Bates H."/>
            <person name="Vickerstaff R.J."/>
            <person name="Harrison R.J."/>
        </authorList>
    </citation>
    <scope>NUCLEOTIDE SEQUENCE</scope>
    <source>
        <strain evidence="2">15-7</strain>
        <strain evidence="3">4032</strain>
        <strain evidence="4">4040</strain>
        <strain evidence="5">P415</strain>
        <strain evidence="6">P421</strain>
    </source>
</reference>
<evidence type="ECO:0000313" key="3">
    <source>
        <dbReference type="EMBL" id="KAG2902194.1"/>
    </source>
</evidence>
<dbReference type="EMBL" id="RCMV01001562">
    <property type="protein sequence ID" value="KAG3208072.1"/>
    <property type="molecule type" value="Genomic_DNA"/>
</dbReference>
<gene>
    <name evidence="8" type="ORF">PC110_g17598</name>
    <name evidence="7" type="ORF">PC110_g20991</name>
    <name evidence="2" type="ORF">PC113_g14908</name>
    <name evidence="3" type="ORF">PC115_g15664</name>
    <name evidence="4" type="ORF">PC117_g17248</name>
    <name evidence="5" type="ORF">PC118_g16769</name>
    <name evidence="6" type="ORF">PC129_g20898</name>
</gene>
<evidence type="ECO:0000313" key="8">
    <source>
        <dbReference type="EMBL" id="RAW25985.1"/>
    </source>
</evidence>
<dbReference type="EMBL" id="RCMI01000647">
    <property type="protein sequence ID" value="KAG2902194.1"/>
    <property type="molecule type" value="Genomic_DNA"/>
</dbReference>
<evidence type="ECO:0000313" key="9">
    <source>
        <dbReference type="Proteomes" id="UP000251314"/>
    </source>
</evidence>
<reference evidence="7 9" key="1">
    <citation type="submission" date="2018-01" db="EMBL/GenBank/DDBJ databases">
        <title>Draft genome of the strawberry crown rot pathogen Phytophthora cactorum.</title>
        <authorList>
            <person name="Armitage A.D."/>
            <person name="Lysoe E."/>
            <person name="Nellist C.F."/>
            <person name="Harrison R.J."/>
            <person name="Brurberg M.B."/>
        </authorList>
    </citation>
    <scope>NUCLEOTIDE SEQUENCE [LARGE SCALE GENOMIC DNA]</scope>
    <source>
        <strain evidence="7 9">10300</strain>
    </source>
</reference>
<feature type="compositionally biased region" description="Polar residues" evidence="1">
    <location>
        <begin position="544"/>
        <end position="553"/>
    </location>
</feature>
<evidence type="ECO:0000313" key="7">
    <source>
        <dbReference type="EMBL" id="RAW22567.1"/>
    </source>
</evidence>
<dbReference type="AlphaFoldDB" id="A0A329RD03"/>
<feature type="region of interest" description="Disordered" evidence="1">
    <location>
        <begin position="412"/>
        <end position="487"/>
    </location>
</feature>
<evidence type="ECO:0000313" key="6">
    <source>
        <dbReference type="EMBL" id="KAG3208072.1"/>
    </source>
</evidence>
<dbReference type="Proteomes" id="UP000251314">
    <property type="component" value="Unassembled WGS sequence"/>
</dbReference>
<dbReference type="OrthoDB" id="168509at2759"/>
<comment type="caution">
    <text evidence="7">The sequence shown here is derived from an EMBL/GenBank/DDBJ whole genome shotgun (WGS) entry which is preliminary data.</text>
</comment>
<evidence type="ECO:0000313" key="2">
    <source>
        <dbReference type="EMBL" id="KAG2852570.1"/>
    </source>
</evidence>
<feature type="region of interest" description="Disordered" evidence="1">
    <location>
        <begin position="360"/>
        <end position="396"/>
    </location>
</feature>
<dbReference type="EMBL" id="RCMK01000642">
    <property type="protein sequence ID" value="KAG2917911.1"/>
    <property type="molecule type" value="Genomic_DNA"/>
</dbReference>
<dbReference type="Proteomes" id="UP000736787">
    <property type="component" value="Unassembled WGS sequence"/>
</dbReference>
<dbReference type="EMBL" id="MJFZ01000692">
    <property type="protein sequence ID" value="RAW25985.1"/>
    <property type="molecule type" value="Genomic_DNA"/>
</dbReference>
<dbReference type="EMBL" id="RCMG01000534">
    <property type="protein sequence ID" value="KAG2852570.1"/>
    <property type="molecule type" value="Genomic_DNA"/>
</dbReference>
<dbReference type="Proteomes" id="UP000774804">
    <property type="component" value="Unassembled WGS sequence"/>
</dbReference>
<feature type="compositionally biased region" description="Basic and acidic residues" evidence="1">
    <location>
        <begin position="382"/>
        <end position="395"/>
    </location>
</feature>
<proteinExistence type="predicted"/>
<dbReference type="EMBL" id="RCML01000715">
    <property type="protein sequence ID" value="KAG2970598.1"/>
    <property type="molecule type" value="Genomic_DNA"/>
</dbReference>
<dbReference type="EMBL" id="MJFZ01001275">
    <property type="protein sequence ID" value="RAW22567.1"/>
    <property type="molecule type" value="Genomic_DNA"/>
</dbReference>
<accession>A0A329RD03</accession>
<organism evidence="7 9">
    <name type="scientific">Phytophthora cactorum</name>
    <dbReference type="NCBI Taxonomy" id="29920"/>
    <lineage>
        <taxon>Eukaryota</taxon>
        <taxon>Sar</taxon>
        <taxon>Stramenopiles</taxon>
        <taxon>Oomycota</taxon>
        <taxon>Peronosporomycetes</taxon>
        <taxon>Peronosporales</taxon>
        <taxon>Peronosporaceae</taxon>
        <taxon>Phytophthora</taxon>
    </lineage>
</organism>
<dbReference type="VEuPathDB" id="FungiDB:PC110_g17598"/>